<dbReference type="EMBL" id="JARBJD010000170">
    <property type="protein sequence ID" value="KAK2948736.1"/>
    <property type="molecule type" value="Genomic_DNA"/>
</dbReference>
<evidence type="ECO:0000313" key="3">
    <source>
        <dbReference type="Proteomes" id="UP001281761"/>
    </source>
</evidence>
<reference evidence="2 3" key="1">
    <citation type="journal article" date="2022" name="bioRxiv">
        <title>Genomics of Preaxostyla Flagellates Illuminates Evolutionary Transitions and the Path Towards Mitochondrial Loss.</title>
        <authorList>
            <person name="Novak L.V.F."/>
            <person name="Treitli S.C."/>
            <person name="Pyrih J."/>
            <person name="Halakuc P."/>
            <person name="Pipaliya S.V."/>
            <person name="Vacek V."/>
            <person name="Brzon O."/>
            <person name="Soukal P."/>
            <person name="Eme L."/>
            <person name="Dacks J.B."/>
            <person name="Karnkowska A."/>
            <person name="Elias M."/>
            <person name="Hampl V."/>
        </authorList>
    </citation>
    <scope>NUCLEOTIDE SEQUENCE [LARGE SCALE GENOMIC DNA]</scope>
    <source>
        <strain evidence="2">NAU3</strain>
        <tissue evidence="2">Gut</tissue>
    </source>
</reference>
<feature type="region of interest" description="Disordered" evidence="1">
    <location>
        <begin position="235"/>
        <end position="257"/>
    </location>
</feature>
<feature type="region of interest" description="Disordered" evidence="1">
    <location>
        <begin position="91"/>
        <end position="124"/>
    </location>
</feature>
<gene>
    <name evidence="2" type="ORF">BLNAU_16374</name>
</gene>
<dbReference type="Proteomes" id="UP001281761">
    <property type="component" value="Unassembled WGS sequence"/>
</dbReference>
<feature type="compositionally biased region" description="Low complexity" evidence="1">
    <location>
        <begin position="94"/>
        <end position="110"/>
    </location>
</feature>
<keyword evidence="3" id="KW-1185">Reference proteome</keyword>
<organism evidence="2 3">
    <name type="scientific">Blattamonas nauphoetae</name>
    <dbReference type="NCBI Taxonomy" id="2049346"/>
    <lineage>
        <taxon>Eukaryota</taxon>
        <taxon>Metamonada</taxon>
        <taxon>Preaxostyla</taxon>
        <taxon>Oxymonadida</taxon>
        <taxon>Blattamonas</taxon>
    </lineage>
</organism>
<evidence type="ECO:0000256" key="1">
    <source>
        <dbReference type="SAM" id="MobiDB-lite"/>
    </source>
</evidence>
<proteinExistence type="predicted"/>
<feature type="compositionally biased region" description="Basic residues" evidence="1">
    <location>
        <begin position="236"/>
        <end position="257"/>
    </location>
</feature>
<evidence type="ECO:0000313" key="2">
    <source>
        <dbReference type="EMBL" id="KAK2948736.1"/>
    </source>
</evidence>
<feature type="region of interest" description="Disordered" evidence="1">
    <location>
        <begin position="52"/>
        <end position="71"/>
    </location>
</feature>
<protein>
    <submittedName>
        <fullName evidence="2">Uncharacterized protein</fullName>
    </submittedName>
</protein>
<sequence>MQYDVELFAPKSPLHRRPVSGSIHLSPYTKNLEREDTLEDDEQDILTHDDSVIQIPNPHQPSPNPIKPNAQPSHPLVTNLLFDQVFNPPRPKTAPGGKIRAKAKGAAARPQTRTAGARGKVKAKPKLVPPSLDIAGLVNRPASMTNRLANTLPTPTHDDPAFTLNATSNHSAVTLTERCFDSFRMSGIPLSQDTSAVIARALIPPDIAASYEPGERLLKLPDALFGCRQPIVEVVKKKKKKGKKKKGGKKKGGKKKK</sequence>
<accession>A0ABQ9X9Z0</accession>
<comment type="caution">
    <text evidence="2">The sequence shown here is derived from an EMBL/GenBank/DDBJ whole genome shotgun (WGS) entry which is preliminary data.</text>
</comment>
<name>A0ABQ9X9Z0_9EUKA</name>